<dbReference type="GO" id="GO:0000938">
    <property type="term" value="C:GARP complex"/>
    <property type="evidence" value="ECO:0007669"/>
    <property type="project" value="UniProtKB-UniRule"/>
</dbReference>
<reference evidence="4 5" key="1">
    <citation type="journal article" date="2019" name="Mol. Biol. Evol.">
        <title>Blast fungal genomes show frequent chromosomal changes, gene gains and losses, and effector gene turnover.</title>
        <authorList>
            <person name="Gomez Luciano L.B."/>
            <person name="Jason Tsai I."/>
            <person name="Chuma I."/>
            <person name="Tosa Y."/>
            <person name="Chen Y.H."/>
            <person name="Li J.Y."/>
            <person name="Li M.Y."/>
            <person name="Jade Lu M.Y."/>
            <person name="Nakayashiki H."/>
            <person name="Li W.H."/>
        </authorList>
    </citation>
    <scope>NUCLEOTIDE SEQUENCE [LARGE SCALE GENOMIC DNA]</scope>
    <source>
        <strain evidence="4">MZ5-1-6</strain>
    </source>
</reference>
<feature type="region of interest" description="Disordered" evidence="3">
    <location>
        <begin position="196"/>
        <end position="216"/>
    </location>
</feature>
<dbReference type="GO" id="GO:0016020">
    <property type="term" value="C:membrane"/>
    <property type="evidence" value="ECO:0007669"/>
    <property type="project" value="TreeGrafter"/>
</dbReference>
<evidence type="ECO:0000256" key="3">
    <source>
        <dbReference type="SAM" id="MobiDB-lite"/>
    </source>
</evidence>
<sequence length="315" mass="34432">MSTIATPREAPRRIPSSQTPTSSTRPSFDNPRSQAASPNRGTASSPAAPLPAGGGAGAAKRNRAALREYYKIKNAVPPTLEVTDEKAPGDDVGHSEVPASELDAPGFDPQAYVAKAAAESSLTDLLRTYARVLGETRALDAEKKALVYDNYSKLITATETIRKMRENMDPLNPMASTLDPAIAYIYTQASSIRDTMRKNLPRPEERSATAADAERRKRTRELAMIVLATPARLHELVAEGKHEEAEREWELPRRLLVSWKERGLGGDDVATCLDAGDAALRSVEDEREEGDDDDDDDDEGEEEDEEDEKVENGND</sequence>
<proteinExistence type="inferred from homology"/>
<comment type="subcellular location">
    <subcellularLocation>
        <location evidence="2">Golgi apparatus</location>
        <location evidence="2">trans-Golgi network</location>
    </subcellularLocation>
</comment>
<evidence type="ECO:0000313" key="4">
    <source>
        <dbReference type="EMBL" id="QBZ60937.1"/>
    </source>
</evidence>
<dbReference type="AlphaFoldDB" id="A0A4P7NG85"/>
<evidence type="ECO:0000256" key="1">
    <source>
        <dbReference type="ARBA" id="ARBA00006080"/>
    </source>
</evidence>
<accession>A0A4P7NG85</accession>
<dbReference type="PANTHER" id="PTHR15954">
    <property type="entry name" value="VACUOLAR PROTEIN SORTING-ASSOCIATED PROTEIN 51 HOMOLOG"/>
    <property type="match status" value="1"/>
</dbReference>
<gene>
    <name evidence="4" type="ORF">PoMZ_07881</name>
</gene>
<dbReference type="Pfam" id="PF08700">
    <property type="entry name" value="VPS51_Exo84_N"/>
    <property type="match status" value="1"/>
</dbReference>
<dbReference type="GO" id="GO:0005829">
    <property type="term" value="C:cytosol"/>
    <property type="evidence" value="ECO:0007669"/>
    <property type="project" value="GOC"/>
</dbReference>
<name>A0A4P7NG85_PYROR</name>
<feature type="compositionally biased region" description="Low complexity" evidence="3">
    <location>
        <begin position="13"/>
        <end position="27"/>
    </location>
</feature>
<feature type="compositionally biased region" description="Basic and acidic residues" evidence="3">
    <location>
        <begin position="83"/>
        <end position="94"/>
    </location>
</feature>
<dbReference type="PANTHER" id="PTHR15954:SF4">
    <property type="entry name" value="VACUOLAR PROTEIN SORTING-ASSOCIATED PROTEIN 51 HOMOLOG"/>
    <property type="match status" value="1"/>
</dbReference>
<feature type="region of interest" description="Disordered" evidence="3">
    <location>
        <begin position="267"/>
        <end position="315"/>
    </location>
</feature>
<keyword evidence="2" id="KW-0333">Golgi apparatus</keyword>
<feature type="compositionally biased region" description="Acidic residues" evidence="3">
    <location>
        <begin position="285"/>
        <end position="309"/>
    </location>
</feature>
<comment type="similarity">
    <text evidence="1 2">Belongs to the VPS51 family.</text>
</comment>
<evidence type="ECO:0000313" key="5">
    <source>
        <dbReference type="Proteomes" id="UP000294847"/>
    </source>
</evidence>
<feature type="compositionally biased region" description="Polar residues" evidence="3">
    <location>
        <begin position="30"/>
        <end position="42"/>
    </location>
</feature>
<keyword evidence="2" id="KW-0813">Transport</keyword>
<organism evidence="4 5">
    <name type="scientific">Pyricularia oryzae</name>
    <name type="common">Rice blast fungus</name>
    <name type="synonym">Magnaporthe oryzae</name>
    <dbReference type="NCBI Taxonomy" id="318829"/>
    <lineage>
        <taxon>Eukaryota</taxon>
        <taxon>Fungi</taxon>
        <taxon>Dikarya</taxon>
        <taxon>Ascomycota</taxon>
        <taxon>Pezizomycotina</taxon>
        <taxon>Sordariomycetes</taxon>
        <taxon>Sordariomycetidae</taxon>
        <taxon>Magnaporthales</taxon>
        <taxon>Pyriculariaceae</taxon>
        <taxon>Pyricularia</taxon>
    </lineage>
</organism>
<feature type="compositionally biased region" description="Basic and acidic residues" evidence="3">
    <location>
        <begin position="196"/>
        <end position="215"/>
    </location>
</feature>
<dbReference type="GO" id="GO:0006869">
    <property type="term" value="P:lipid transport"/>
    <property type="evidence" value="ECO:0007669"/>
    <property type="project" value="UniProtKB-UniRule"/>
</dbReference>
<feature type="region of interest" description="Disordered" evidence="3">
    <location>
        <begin position="80"/>
        <end position="105"/>
    </location>
</feature>
<comment type="function">
    <text evidence="2">Acts as component of the GARP complex that is involved in retrograde transport from early and late endosomes to the trans-Golgi network (TGN).</text>
</comment>
<dbReference type="GO" id="GO:0042147">
    <property type="term" value="P:retrograde transport, endosome to Golgi"/>
    <property type="evidence" value="ECO:0007669"/>
    <property type="project" value="UniProtKB-UniRule"/>
</dbReference>
<dbReference type="GO" id="GO:0015031">
    <property type="term" value="P:protein transport"/>
    <property type="evidence" value="ECO:0007669"/>
    <property type="project" value="UniProtKB-UniRule"/>
</dbReference>
<comment type="subunit">
    <text evidence="2">Component of the Golgi-associated retrograde protein (GARP) complex.</text>
</comment>
<dbReference type="GO" id="GO:0032456">
    <property type="term" value="P:endocytic recycling"/>
    <property type="evidence" value="ECO:0007669"/>
    <property type="project" value="TreeGrafter"/>
</dbReference>
<dbReference type="GO" id="GO:1990745">
    <property type="term" value="C:EARP complex"/>
    <property type="evidence" value="ECO:0007669"/>
    <property type="project" value="TreeGrafter"/>
</dbReference>
<dbReference type="InterPro" id="IPR014812">
    <property type="entry name" value="Vps51"/>
</dbReference>
<dbReference type="EMBL" id="CP034207">
    <property type="protein sequence ID" value="QBZ60937.1"/>
    <property type="molecule type" value="Genomic_DNA"/>
</dbReference>
<feature type="region of interest" description="Disordered" evidence="3">
    <location>
        <begin position="1"/>
        <end position="60"/>
    </location>
</feature>
<dbReference type="GO" id="GO:0007030">
    <property type="term" value="P:Golgi organization"/>
    <property type="evidence" value="ECO:0007669"/>
    <property type="project" value="UniProtKB-UniRule"/>
</dbReference>
<dbReference type="Proteomes" id="UP000294847">
    <property type="component" value="Chromosome 4"/>
</dbReference>
<protein>
    <recommendedName>
        <fullName evidence="2">Vacuolar protein sorting-associated protein 51 homolog</fullName>
    </recommendedName>
</protein>
<keyword evidence="2" id="KW-0653">Protein transport</keyword>
<evidence type="ECO:0000256" key="2">
    <source>
        <dbReference type="RuleBase" id="RU368010"/>
    </source>
</evidence>
<dbReference type="GO" id="GO:0048193">
    <property type="term" value="P:Golgi vesicle transport"/>
    <property type="evidence" value="ECO:0007669"/>
    <property type="project" value="TreeGrafter"/>
</dbReference>
<keyword evidence="2" id="KW-0445">Lipid transport</keyword>